<keyword evidence="3" id="KW-1185">Reference proteome</keyword>
<evidence type="ECO:0000313" key="3">
    <source>
        <dbReference type="Proteomes" id="UP000053411"/>
    </source>
</evidence>
<dbReference type="EMBL" id="KN848111">
    <property type="protein sequence ID" value="KIX92064.1"/>
    <property type="molecule type" value="Genomic_DNA"/>
</dbReference>
<dbReference type="AlphaFoldDB" id="A0A0D2JNJ9"/>
<dbReference type="OrthoDB" id="4155216at2759"/>
<proteinExistence type="predicted"/>
<dbReference type="RefSeq" id="XP_016626187.1">
    <property type="nucleotide sequence ID" value="XM_016782705.1"/>
</dbReference>
<evidence type="ECO:0000313" key="2">
    <source>
        <dbReference type="EMBL" id="KIX92064.1"/>
    </source>
</evidence>
<protein>
    <submittedName>
        <fullName evidence="2">Uncharacterized protein</fullName>
    </submittedName>
</protein>
<accession>A0A0D2JNJ9</accession>
<organism evidence="2 3">
    <name type="scientific">Fonsecaea multimorphosa CBS 102226</name>
    <dbReference type="NCBI Taxonomy" id="1442371"/>
    <lineage>
        <taxon>Eukaryota</taxon>
        <taxon>Fungi</taxon>
        <taxon>Dikarya</taxon>
        <taxon>Ascomycota</taxon>
        <taxon>Pezizomycotina</taxon>
        <taxon>Eurotiomycetes</taxon>
        <taxon>Chaetothyriomycetidae</taxon>
        <taxon>Chaetothyriales</taxon>
        <taxon>Herpotrichiellaceae</taxon>
        <taxon>Fonsecaea</taxon>
    </lineage>
</organism>
<reference evidence="2 3" key="1">
    <citation type="submission" date="2015-01" db="EMBL/GenBank/DDBJ databases">
        <title>The Genome Sequence of Fonsecaea multimorphosa CBS 102226.</title>
        <authorList>
            <consortium name="The Broad Institute Genomics Platform"/>
            <person name="Cuomo C."/>
            <person name="de Hoog S."/>
            <person name="Gorbushina A."/>
            <person name="Stielow B."/>
            <person name="Teixiera M."/>
            <person name="Abouelleil A."/>
            <person name="Chapman S.B."/>
            <person name="Priest M."/>
            <person name="Young S.K."/>
            <person name="Wortman J."/>
            <person name="Nusbaum C."/>
            <person name="Birren B."/>
        </authorList>
    </citation>
    <scope>NUCLEOTIDE SEQUENCE [LARGE SCALE GENOMIC DNA]</scope>
    <source>
        <strain evidence="2 3">CBS 102226</strain>
    </source>
</reference>
<dbReference type="Proteomes" id="UP000053411">
    <property type="component" value="Unassembled WGS sequence"/>
</dbReference>
<dbReference type="VEuPathDB" id="FungiDB:Z520_12218"/>
<feature type="region of interest" description="Disordered" evidence="1">
    <location>
        <begin position="1"/>
        <end position="24"/>
    </location>
</feature>
<dbReference type="GeneID" id="27717964"/>
<sequence>MQMRRTRPMLQSQDFGPIRPQTPPWLRNNTELRALQQKMTGLIQVIQNRAIEQGGLPEELKQLLDKGHDALVDVVQRVVGIAE</sequence>
<name>A0A0D2JNJ9_9EURO</name>
<evidence type="ECO:0000256" key="1">
    <source>
        <dbReference type="SAM" id="MobiDB-lite"/>
    </source>
</evidence>
<gene>
    <name evidence="2" type="ORF">Z520_12218</name>
</gene>